<evidence type="ECO:0000313" key="3">
    <source>
        <dbReference type="Proteomes" id="UP001449225"/>
    </source>
</evidence>
<proteinExistence type="predicted"/>
<dbReference type="Gene3D" id="3.50.14.10">
    <property type="entry name" value="Replication terminator Tus, domain 1 superfamily/Replication terminator Tus"/>
    <property type="match status" value="1"/>
</dbReference>
<dbReference type="RefSeq" id="WP_342854903.1">
    <property type="nucleotide sequence ID" value="NZ_JBBMRA010000017.1"/>
</dbReference>
<dbReference type="Proteomes" id="UP001449225">
    <property type="component" value="Unassembled WGS sequence"/>
</dbReference>
<name>A0ABU9TV88_9GAMM</name>
<comment type="caution">
    <text evidence="2">The sequence shown here is derived from an EMBL/GenBank/DDBJ whole genome shotgun (WGS) entry which is preliminary data.</text>
</comment>
<accession>A0ABU9TV88</accession>
<dbReference type="InterPro" id="IPR036381">
    <property type="entry name" value="Tus_dom1"/>
</dbReference>
<keyword evidence="3" id="KW-1185">Reference proteome</keyword>
<organism evidence="2 3">
    <name type="scientific">Neptuniibacter pectenicola</name>
    <dbReference type="NCBI Taxonomy" id="1806669"/>
    <lineage>
        <taxon>Bacteria</taxon>
        <taxon>Pseudomonadati</taxon>
        <taxon>Pseudomonadota</taxon>
        <taxon>Gammaproteobacteria</taxon>
        <taxon>Oceanospirillales</taxon>
        <taxon>Oceanospirillaceae</taxon>
        <taxon>Neptuniibacter</taxon>
    </lineage>
</organism>
<dbReference type="EMBL" id="JBBMRA010000017">
    <property type="protein sequence ID" value="MEM5537628.1"/>
    <property type="molecule type" value="Genomic_DNA"/>
</dbReference>
<evidence type="ECO:0000256" key="1">
    <source>
        <dbReference type="SAM" id="MobiDB-lite"/>
    </source>
</evidence>
<gene>
    <name evidence="2" type="ORF">WNY58_14660</name>
</gene>
<sequence>MTSAHATETLVRAFDRLNQGLEQFRTQLLKAHRSDKTKQFILSNNQSKPSLPEVIHALTNIWHLQQGDGRKTDNLYGLIGVPAELIPIIHQLNQIKAQFQQSVKAYREQVGDPSSILNKRSVQLNLKLQREGLARLHLKQCYRLFPVLNKTPAKVLFSWYTSGRSIKKLSVAAAEKKLLKMDLSQLHIQLQLEALAKIPDAEPLAQLQPQVPLMRANILWQENETLLRKARNAPLPIFFPLDDKQTFPEYNEPSLTPPETRKRQQRSDLMIDPEPYLPSLRIHRYR</sequence>
<protein>
    <submittedName>
        <fullName evidence="2">DNA replication terminus site-binding protein</fullName>
    </submittedName>
</protein>
<reference evidence="2 3" key="1">
    <citation type="submission" date="2024-03" db="EMBL/GenBank/DDBJ databases">
        <title>Community enrichment and isolation of bacterial strains for fucoidan degradation.</title>
        <authorList>
            <person name="Sichert A."/>
        </authorList>
    </citation>
    <scope>NUCLEOTIDE SEQUENCE [LARGE SCALE GENOMIC DNA]</scope>
    <source>
        <strain evidence="2 3">AS76</strain>
    </source>
</reference>
<evidence type="ECO:0000313" key="2">
    <source>
        <dbReference type="EMBL" id="MEM5537628.1"/>
    </source>
</evidence>
<feature type="region of interest" description="Disordered" evidence="1">
    <location>
        <begin position="248"/>
        <end position="270"/>
    </location>
</feature>